<sequence>MSVPSPSVSPSAAAVRRRRLWAGAGTLALSLTTLAGCGLFPSASAVTYDLEILDDAPAESFTEVEYTGRQTGLSTPDTTEERLTPEELPARFETLGQTDDTLSIAAEGIPDQLLRCAITVDGSDQLDQQESAAPGEGVTCSATLPTTD</sequence>
<keyword evidence="3" id="KW-1185">Reference proteome</keyword>
<organism evidence="2 3">
    <name type="scientific">Nesterenkonia massiliensis</name>
    <dbReference type="NCBI Taxonomy" id="1232429"/>
    <lineage>
        <taxon>Bacteria</taxon>
        <taxon>Bacillati</taxon>
        <taxon>Actinomycetota</taxon>
        <taxon>Actinomycetes</taxon>
        <taxon>Micrococcales</taxon>
        <taxon>Micrococcaceae</taxon>
        <taxon>Nesterenkonia</taxon>
    </lineage>
</organism>
<dbReference type="RefSeq" id="WP_044495133.1">
    <property type="nucleotide sequence ID" value="NZ_CABKSP010000004.1"/>
</dbReference>
<feature type="region of interest" description="Disordered" evidence="1">
    <location>
        <begin position="127"/>
        <end position="148"/>
    </location>
</feature>
<protein>
    <submittedName>
        <fullName evidence="2">Uncharacterized protein</fullName>
    </submittedName>
</protein>
<dbReference type="EMBL" id="JALXMO010000013">
    <property type="protein sequence ID" value="MCT1607010.1"/>
    <property type="molecule type" value="Genomic_DNA"/>
</dbReference>
<proteinExistence type="predicted"/>
<name>A0ABT2HR56_9MICC</name>
<dbReference type="InterPro" id="IPR006311">
    <property type="entry name" value="TAT_signal"/>
</dbReference>
<gene>
    <name evidence="2" type="ORF">M3B43_06645</name>
</gene>
<accession>A0ABT2HR56</accession>
<comment type="caution">
    <text evidence="2">The sequence shown here is derived from an EMBL/GenBank/DDBJ whole genome shotgun (WGS) entry which is preliminary data.</text>
</comment>
<reference evidence="2 3" key="1">
    <citation type="submission" date="2022-04" db="EMBL/GenBank/DDBJ databases">
        <title>Human microbiome associated bacterial genomes.</title>
        <authorList>
            <person name="Sandstrom S."/>
            <person name="Salamzade R."/>
            <person name="Kalan L.R."/>
        </authorList>
    </citation>
    <scope>NUCLEOTIDE SEQUENCE [LARGE SCALE GENOMIC DNA]</scope>
    <source>
        <strain evidence="3">p3-SID767</strain>
    </source>
</reference>
<evidence type="ECO:0000256" key="1">
    <source>
        <dbReference type="SAM" id="MobiDB-lite"/>
    </source>
</evidence>
<dbReference type="PROSITE" id="PS51318">
    <property type="entry name" value="TAT"/>
    <property type="match status" value="1"/>
</dbReference>
<evidence type="ECO:0000313" key="2">
    <source>
        <dbReference type="EMBL" id="MCT1607010.1"/>
    </source>
</evidence>
<evidence type="ECO:0000313" key="3">
    <source>
        <dbReference type="Proteomes" id="UP001205046"/>
    </source>
</evidence>
<dbReference type="Proteomes" id="UP001205046">
    <property type="component" value="Unassembled WGS sequence"/>
</dbReference>